<dbReference type="Proteomes" id="UP001595699">
    <property type="component" value="Unassembled WGS sequence"/>
</dbReference>
<dbReference type="EMBL" id="JBHRZH010000006">
    <property type="protein sequence ID" value="MFC3760865.1"/>
    <property type="molecule type" value="Genomic_DNA"/>
</dbReference>
<dbReference type="InterPro" id="IPR051783">
    <property type="entry name" value="NAD(P)-dependent_oxidoreduct"/>
</dbReference>
<organism evidence="2 3">
    <name type="scientific">Tenggerimyces flavus</name>
    <dbReference type="NCBI Taxonomy" id="1708749"/>
    <lineage>
        <taxon>Bacteria</taxon>
        <taxon>Bacillati</taxon>
        <taxon>Actinomycetota</taxon>
        <taxon>Actinomycetes</taxon>
        <taxon>Propionibacteriales</taxon>
        <taxon>Nocardioidaceae</taxon>
        <taxon>Tenggerimyces</taxon>
    </lineage>
</organism>
<evidence type="ECO:0000313" key="2">
    <source>
        <dbReference type="EMBL" id="MFC3760865.1"/>
    </source>
</evidence>
<dbReference type="Gene3D" id="3.40.50.720">
    <property type="entry name" value="NAD(P)-binding Rossmann-like Domain"/>
    <property type="match status" value="1"/>
</dbReference>
<comment type="caution">
    <text evidence="2">The sequence shown here is derived from an EMBL/GenBank/DDBJ whole genome shotgun (WGS) entry which is preliminary data.</text>
</comment>
<protein>
    <submittedName>
        <fullName evidence="2">NAD-dependent epimerase/dehydratase family protein</fullName>
    </submittedName>
</protein>
<dbReference type="InterPro" id="IPR001509">
    <property type="entry name" value="Epimerase_deHydtase"/>
</dbReference>
<accession>A0ABV7Y6I2</accession>
<dbReference type="InterPro" id="IPR036291">
    <property type="entry name" value="NAD(P)-bd_dom_sf"/>
</dbReference>
<dbReference type="RefSeq" id="WP_205117104.1">
    <property type="nucleotide sequence ID" value="NZ_JAFBCM010000001.1"/>
</dbReference>
<name>A0ABV7Y6I2_9ACTN</name>
<feature type="domain" description="NAD-dependent epimerase/dehydratase" evidence="1">
    <location>
        <begin position="3"/>
        <end position="195"/>
    </location>
</feature>
<dbReference type="PANTHER" id="PTHR48079:SF6">
    <property type="entry name" value="NAD(P)-BINDING DOMAIN-CONTAINING PROTEIN-RELATED"/>
    <property type="match status" value="1"/>
</dbReference>
<evidence type="ECO:0000313" key="3">
    <source>
        <dbReference type="Proteomes" id="UP001595699"/>
    </source>
</evidence>
<reference evidence="3" key="1">
    <citation type="journal article" date="2019" name="Int. J. Syst. Evol. Microbiol.">
        <title>The Global Catalogue of Microorganisms (GCM) 10K type strain sequencing project: providing services to taxonomists for standard genome sequencing and annotation.</title>
        <authorList>
            <consortium name="The Broad Institute Genomics Platform"/>
            <consortium name="The Broad Institute Genome Sequencing Center for Infectious Disease"/>
            <person name="Wu L."/>
            <person name="Ma J."/>
        </authorList>
    </citation>
    <scope>NUCLEOTIDE SEQUENCE [LARGE SCALE GENOMIC DNA]</scope>
    <source>
        <strain evidence="3">CGMCC 4.7241</strain>
    </source>
</reference>
<sequence>MRVLVTGVAGTVGSAVAGALERHGHTVVGVDRMRADLFDPAALAPLLEGVDGAVHAASSNDARAGELDRTVLSTVFDAFAGSDRPVVYTSGLWLHGDTGAEPATEDSPLAPPLVVSWRPELDKLVGAAVDRGVRTVRIRPALVYGYGRGYPAALLTPNDAVVRYLGEGTNRWATVHADDLGDLYVRALEAAPAGSVYLGGAADRSEQVRDIAAAVATRAGARVESWDPAEAEQVWGPMVEALLLDQVASGERAARDLGWRPTRPSILEGL</sequence>
<keyword evidence="3" id="KW-1185">Reference proteome</keyword>
<dbReference type="SUPFAM" id="SSF51735">
    <property type="entry name" value="NAD(P)-binding Rossmann-fold domains"/>
    <property type="match status" value="1"/>
</dbReference>
<dbReference type="Pfam" id="PF01370">
    <property type="entry name" value="Epimerase"/>
    <property type="match status" value="1"/>
</dbReference>
<dbReference type="PANTHER" id="PTHR48079">
    <property type="entry name" value="PROTEIN YEEZ"/>
    <property type="match status" value="1"/>
</dbReference>
<proteinExistence type="predicted"/>
<gene>
    <name evidence="2" type="ORF">ACFOUW_08440</name>
</gene>
<evidence type="ECO:0000259" key="1">
    <source>
        <dbReference type="Pfam" id="PF01370"/>
    </source>
</evidence>